<gene>
    <name evidence="1" type="ORF">NUU61_000703</name>
</gene>
<dbReference type="RefSeq" id="XP_056516136.1">
    <property type="nucleotide sequence ID" value="XM_056651286.1"/>
</dbReference>
<proteinExistence type="predicted"/>
<keyword evidence="2" id="KW-1185">Reference proteome</keyword>
<comment type="caution">
    <text evidence="1">The sequence shown here is derived from an EMBL/GenBank/DDBJ whole genome shotgun (WGS) entry which is preliminary data.</text>
</comment>
<evidence type="ECO:0000313" key="1">
    <source>
        <dbReference type="EMBL" id="KAJ5114944.1"/>
    </source>
</evidence>
<name>A0A9W9KPZ6_9EURO</name>
<dbReference type="AlphaFoldDB" id="A0A9W9KPZ6"/>
<reference evidence="1" key="2">
    <citation type="journal article" date="2023" name="IMA Fungus">
        <title>Comparative genomic study of the Penicillium genus elucidates a diverse pangenome and 15 lateral gene transfer events.</title>
        <authorList>
            <person name="Petersen C."/>
            <person name="Sorensen T."/>
            <person name="Nielsen M.R."/>
            <person name="Sondergaard T.E."/>
            <person name="Sorensen J.L."/>
            <person name="Fitzpatrick D.A."/>
            <person name="Frisvad J.C."/>
            <person name="Nielsen K.L."/>
        </authorList>
    </citation>
    <scope>NUCLEOTIDE SEQUENCE</scope>
    <source>
        <strain evidence="1">IBT 34128</strain>
    </source>
</reference>
<dbReference type="OrthoDB" id="4140442at2759"/>
<dbReference type="EMBL" id="JAPMSZ010000001">
    <property type="protein sequence ID" value="KAJ5114944.1"/>
    <property type="molecule type" value="Genomic_DNA"/>
</dbReference>
<protein>
    <submittedName>
        <fullName evidence="1">Uncharacterized protein</fullName>
    </submittedName>
</protein>
<organism evidence="1 2">
    <name type="scientific">Penicillium alfredii</name>
    <dbReference type="NCBI Taxonomy" id="1506179"/>
    <lineage>
        <taxon>Eukaryota</taxon>
        <taxon>Fungi</taxon>
        <taxon>Dikarya</taxon>
        <taxon>Ascomycota</taxon>
        <taxon>Pezizomycotina</taxon>
        <taxon>Eurotiomycetes</taxon>
        <taxon>Eurotiomycetidae</taxon>
        <taxon>Eurotiales</taxon>
        <taxon>Aspergillaceae</taxon>
        <taxon>Penicillium</taxon>
    </lineage>
</organism>
<dbReference type="Proteomes" id="UP001141434">
    <property type="component" value="Unassembled WGS sequence"/>
</dbReference>
<evidence type="ECO:0000313" key="2">
    <source>
        <dbReference type="Proteomes" id="UP001141434"/>
    </source>
</evidence>
<reference evidence="1" key="1">
    <citation type="submission" date="2022-11" db="EMBL/GenBank/DDBJ databases">
        <authorList>
            <person name="Petersen C."/>
        </authorList>
    </citation>
    <scope>NUCLEOTIDE SEQUENCE</scope>
    <source>
        <strain evidence="1">IBT 34128</strain>
    </source>
</reference>
<dbReference type="GeneID" id="81390454"/>
<sequence>MAQPSVQGFGRDKLDRPRGHHHVEACRIPGENFRCEEKNWREISCNDVGGVEDGWELHRRPGREHFSAAAAVFDLLASPRTTAQLTNAHVSSISLYLPAFTSLDLIVEFNLVHCIAFPGACANVLVGNSSLTMSAKPRAFQILWYRWAGQSTRPGLSTHTIVSWRSFNSSAFRCKAAKPSPAKAAPKEAEEPSLQFAGRRPKGLGSLAMKISREGEVVLYKAPSQNVYLFTAYSLAAGCFAYSVYNSKVTFRDPIVPRPTWQKVLFGGICIMMSAGGTLLLTRTGNIIRSITAVKSQAGPQVRFTVRSMIPFKKPFQFEVVPQQIAFSRRLVVSPENMERYQRDSQRIGGANNPPPSFFKSPAKKLSYLLWKVFQSMRQVFTTEDIILLQVQGHNGTFRMDSNGFVARELLAIGNPVEYNMPSQN</sequence>
<accession>A0A9W9KPZ6</accession>